<feature type="compositionally biased region" description="Basic and acidic residues" evidence="1">
    <location>
        <begin position="159"/>
        <end position="183"/>
    </location>
</feature>
<dbReference type="SMART" id="SM00293">
    <property type="entry name" value="PWWP"/>
    <property type="match status" value="1"/>
</dbReference>
<dbReference type="OMA" id="WEQPHRL"/>
<dbReference type="CDD" id="cd05840">
    <property type="entry name" value="PWWP_ScIOC4-like"/>
    <property type="match status" value="1"/>
</dbReference>
<dbReference type="PANTHER" id="PTHR12550">
    <property type="entry name" value="HEPATOMA-DERIVED GROWTH FACTOR-RELATED"/>
    <property type="match status" value="1"/>
</dbReference>
<feature type="compositionally biased region" description="Acidic residues" evidence="1">
    <location>
        <begin position="124"/>
        <end position="138"/>
    </location>
</feature>
<keyword evidence="4" id="KW-1185">Reference proteome</keyword>
<protein>
    <submittedName>
        <fullName evidence="3">Similar to S.cerevisiae protein PDP3 (Component of the NuA3b histone acetyltransferase complex)</fullName>
    </submittedName>
</protein>
<keyword evidence="3" id="KW-0808">Transferase</keyword>
<dbReference type="SUPFAM" id="SSF63748">
    <property type="entry name" value="Tudor/PWWP/MBT"/>
    <property type="match status" value="1"/>
</dbReference>
<dbReference type="AlphaFoldDB" id="A0A1M8A2J7"/>
<dbReference type="OrthoDB" id="62853at2759"/>
<dbReference type="STRING" id="1230383.A0A1M8A2J7"/>
<dbReference type="Gene3D" id="2.30.30.140">
    <property type="match status" value="1"/>
</dbReference>
<dbReference type="PROSITE" id="PS50812">
    <property type="entry name" value="PWWP"/>
    <property type="match status" value="1"/>
</dbReference>
<dbReference type="Pfam" id="PF00855">
    <property type="entry name" value="PWWP"/>
    <property type="match status" value="1"/>
</dbReference>
<reference evidence="4" key="1">
    <citation type="journal article" date="2017" name="Nucleic Acids Res.">
        <title>Proteogenomics produces comprehensive and highly accurate protein-coding gene annotation in a complete genome assembly of Malassezia sympodialis.</title>
        <authorList>
            <person name="Zhu Y."/>
            <person name="Engstroem P.G."/>
            <person name="Tellgren-Roth C."/>
            <person name="Baudo C.D."/>
            <person name="Kennell J.C."/>
            <person name="Sun S."/>
            <person name="Billmyre R.B."/>
            <person name="Schroeder M.S."/>
            <person name="Andersson A."/>
            <person name="Holm T."/>
            <person name="Sigurgeirsson B."/>
            <person name="Wu G."/>
            <person name="Sankaranarayanan S.R."/>
            <person name="Siddharthan R."/>
            <person name="Sanyal K."/>
            <person name="Lundeberg J."/>
            <person name="Nystedt B."/>
            <person name="Boekhout T."/>
            <person name="Dawson T.L. Jr."/>
            <person name="Heitman J."/>
            <person name="Scheynius A."/>
            <person name="Lehtioe J."/>
        </authorList>
    </citation>
    <scope>NUCLEOTIDE SEQUENCE [LARGE SCALE GENOMIC DNA]</scope>
    <source>
        <strain evidence="4">ATCC 42132</strain>
    </source>
</reference>
<sequence length="281" mass="32311">MANRAFNVGDVVLAKMKGYPPWPGIIIDDEHVPQAVRKERPVSKHGWYTIRFMPKADYHWSSPKDLVPLSREDIDAFLARPSKSRRADLAKAYEIAKDPAAWNEEQDRIVKEHEEDIQEHGEEQESDVAAGEEEDDADERPGAARKRSSPQAAPPSKRTRSEPTETHTELQPDKEHAEEIDPATRRVREWRHRLQRAFLSKEGVIYASDMDAQDALFKTVEACDDMTVDQLRSTKIGKVMKRIHLLPEVPRDDEFHFRERAGELMKRWSVLLDQAAEDTEA</sequence>
<dbReference type="VEuPathDB" id="FungiDB:MSYG_1003"/>
<dbReference type="InterPro" id="IPR000313">
    <property type="entry name" value="PWWP_dom"/>
</dbReference>
<evidence type="ECO:0000313" key="4">
    <source>
        <dbReference type="Proteomes" id="UP000186303"/>
    </source>
</evidence>
<dbReference type="InterPro" id="IPR017923">
    <property type="entry name" value="TFIIS_N"/>
</dbReference>
<dbReference type="Gene3D" id="1.20.930.10">
    <property type="entry name" value="Conserved domain common to transcription factors TFIIS, elongin A, CRSP70"/>
    <property type="match status" value="1"/>
</dbReference>
<name>A0A1M8A2J7_MALS4</name>
<gene>
    <name evidence="3" type="ORF">MSYG_1003</name>
</gene>
<dbReference type="PANTHER" id="PTHR12550:SF70">
    <property type="entry name" value="JIL-1 ANCHORING AND STABILIZING PROTEIN, ISOFORM A"/>
    <property type="match status" value="1"/>
</dbReference>
<dbReference type="EMBL" id="LT671822">
    <property type="protein sequence ID" value="SHO76665.1"/>
    <property type="molecule type" value="Genomic_DNA"/>
</dbReference>
<dbReference type="GO" id="GO:0016740">
    <property type="term" value="F:transferase activity"/>
    <property type="evidence" value="ECO:0007669"/>
    <property type="project" value="UniProtKB-KW"/>
</dbReference>
<evidence type="ECO:0000313" key="3">
    <source>
        <dbReference type="EMBL" id="SHO76665.1"/>
    </source>
</evidence>
<dbReference type="InterPro" id="IPR035441">
    <property type="entry name" value="TFIIS/LEDGF_dom_sf"/>
</dbReference>
<feature type="region of interest" description="Disordered" evidence="1">
    <location>
        <begin position="115"/>
        <end position="183"/>
    </location>
</feature>
<evidence type="ECO:0000256" key="1">
    <source>
        <dbReference type="SAM" id="MobiDB-lite"/>
    </source>
</evidence>
<dbReference type="Pfam" id="PF08711">
    <property type="entry name" value="Med26"/>
    <property type="match status" value="1"/>
</dbReference>
<dbReference type="InterPro" id="IPR035503">
    <property type="entry name" value="IOC4-like_PWWP"/>
</dbReference>
<proteinExistence type="predicted"/>
<accession>A0A1M8A2J7</accession>
<dbReference type="Proteomes" id="UP000186303">
    <property type="component" value="Chromosome 2"/>
</dbReference>
<evidence type="ECO:0000259" key="2">
    <source>
        <dbReference type="PROSITE" id="PS50812"/>
    </source>
</evidence>
<organism evidence="3 4">
    <name type="scientific">Malassezia sympodialis (strain ATCC 42132)</name>
    <name type="common">Atopic eczema-associated yeast</name>
    <dbReference type="NCBI Taxonomy" id="1230383"/>
    <lineage>
        <taxon>Eukaryota</taxon>
        <taxon>Fungi</taxon>
        <taxon>Dikarya</taxon>
        <taxon>Basidiomycota</taxon>
        <taxon>Ustilaginomycotina</taxon>
        <taxon>Malasseziomycetes</taxon>
        <taxon>Malasseziales</taxon>
        <taxon>Malasseziaceae</taxon>
        <taxon>Malassezia</taxon>
    </lineage>
</organism>
<feature type="domain" description="PWWP" evidence="2">
    <location>
        <begin position="8"/>
        <end position="72"/>
    </location>
</feature>